<organism evidence="2 3">
    <name type="scientific">Acidocella aquatica</name>
    <dbReference type="NCBI Taxonomy" id="1922313"/>
    <lineage>
        <taxon>Bacteria</taxon>
        <taxon>Pseudomonadati</taxon>
        <taxon>Pseudomonadota</taxon>
        <taxon>Alphaproteobacteria</taxon>
        <taxon>Acetobacterales</taxon>
        <taxon>Acidocellaceae</taxon>
        <taxon>Acidocella</taxon>
    </lineage>
</organism>
<protein>
    <submittedName>
        <fullName evidence="2">3-oxoacyl-[acyl-carrier-protein] reductase</fullName>
    </submittedName>
</protein>
<gene>
    <name evidence="2" type="primary">fabG_6</name>
    <name evidence="2" type="ORF">GCM10010909_30850</name>
</gene>
<dbReference type="InterPro" id="IPR002347">
    <property type="entry name" value="SDR_fam"/>
</dbReference>
<dbReference type="PRINTS" id="PR00081">
    <property type="entry name" value="GDHRDH"/>
</dbReference>
<proteinExistence type="inferred from homology"/>
<dbReference type="Pfam" id="PF13561">
    <property type="entry name" value="adh_short_C2"/>
    <property type="match status" value="1"/>
</dbReference>
<evidence type="ECO:0000256" key="1">
    <source>
        <dbReference type="ARBA" id="ARBA00006484"/>
    </source>
</evidence>
<comment type="similarity">
    <text evidence="1">Belongs to the short-chain dehydrogenases/reductases (SDR) family.</text>
</comment>
<evidence type="ECO:0000313" key="3">
    <source>
        <dbReference type="Proteomes" id="UP001156641"/>
    </source>
</evidence>
<dbReference type="SUPFAM" id="SSF51735">
    <property type="entry name" value="NAD(P)-binding Rossmann-fold domains"/>
    <property type="match status" value="1"/>
</dbReference>
<sequence>MSRNAFVIGGSGGLGSAICRRLAGEWDTVAIGYRSRADMAQALAEEIGAHCAAVPVQCDLGDAGGVIKAIAGFAEKAGGIGTMVFAGGVSIKQPFVSKIGEAAWREVIETELMGFIRVVGATLPIFRRQQLGNFVSVVSVAAHSYPPGDALSAVPKAGIEMLGRAIAKEEGRFGIRANMVAPGIIDAGLGAIFLKDLYSEEIWETQRNRIALRRFGTGDEVAQAVAFLASEQARYITGQTLIVDGGFSL</sequence>
<accession>A0ABQ6A866</accession>
<evidence type="ECO:0000313" key="2">
    <source>
        <dbReference type="EMBL" id="GLR68404.1"/>
    </source>
</evidence>
<dbReference type="PANTHER" id="PTHR42879:SF2">
    <property type="entry name" value="3-OXOACYL-[ACYL-CARRIER-PROTEIN] REDUCTASE FABG"/>
    <property type="match status" value="1"/>
</dbReference>
<keyword evidence="3" id="KW-1185">Reference proteome</keyword>
<dbReference type="InterPro" id="IPR050259">
    <property type="entry name" value="SDR"/>
</dbReference>
<name>A0ABQ6A866_9PROT</name>
<dbReference type="Gene3D" id="3.40.50.720">
    <property type="entry name" value="NAD(P)-binding Rossmann-like Domain"/>
    <property type="match status" value="1"/>
</dbReference>
<dbReference type="EMBL" id="BSOS01000089">
    <property type="protein sequence ID" value="GLR68404.1"/>
    <property type="molecule type" value="Genomic_DNA"/>
</dbReference>
<dbReference type="PANTHER" id="PTHR42879">
    <property type="entry name" value="3-OXOACYL-(ACYL-CARRIER-PROTEIN) REDUCTASE"/>
    <property type="match status" value="1"/>
</dbReference>
<dbReference type="RefSeq" id="WP_284259253.1">
    <property type="nucleotide sequence ID" value="NZ_BSOS01000089.1"/>
</dbReference>
<reference evidence="3" key="1">
    <citation type="journal article" date="2019" name="Int. J. Syst. Evol. Microbiol.">
        <title>The Global Catalogue of Microorganisms (GCM) 10K type strain sequencing project: providing services to taxonomists for standard genome sequencing and annotation.</title>
        <authorList>
            <consortium name="The Broad Institute Genomics Platform"/>
            <consortium name="The Broad Institute Genome Sequencing Center for Infectious Disease"/>
            <person name="Wu L."/>
            <person name="Ma J."/>
        </authorList>
    </citation>
    <scope>NUCLEOTIDE SEQUENCE [LARGE SCALE GENOMIC DNA]</scope>
    <source>
        <strain evidence="3">NBRC 112502</strain>
    </source>
</reference>
<comment type="caution">
    <text evidence="2">The sequence shown here is derived from an EMBL/GenBank/DDBJ whole genome shotgun (WGS) entry which is preliminary data.</text>
</comment>
<dbReference type="Proteomes" id="UP001156641">
    <property type="component" value="Unassembled WGS sequence"/>
</dbReference>
<dbReference type="InterPro" id="IPR036291">
    <property type="entry name" value="NAD(P)-bd_dom_sf"/>
</dbReference>